<evidence type="ECO:0000259" key="2">
    <source>
        <dbReference type="Pfam" id="PF00535"/>
    </source>
</evidence>
<feature type="transmembrane region" description="Helical" evidence="1">
    <location>
        <begin position="360"/>
        <end position="384"/>
    </location>
</feature>
<evidence type="ECO:0000313" key="3">
    <source>
        <dbReference type="EMBL" id="URQ62948.1"/>
    </source>
</evidence>
<dbReference type="EMBL" id="CP097966">
    <property type="protein sequence ID" value="URQ62948.1"/>
    <property type="molecule type" value="Genomic_DNA"/>
</dbReference>
<dbReference type="InterPro" id="IPR001173">
    <property type="entry name" value="Glyco_trans_2-like"/>
</dbReference>
<feature type="transmembrane region" description="Helical" evidence="1">
    <location>
        <begin position="290"/>
        <end position="308"/>
    </location>
</feature>
<dbReference type="SUPFAM" id="SSF53448">
    <property type="entry name" value="Nucleotide-diphospho-sugar transferases"/>
    <property type="match status" value="1"/>
</dbReference>
<evidence type="ECO:0000256" key="1">
    <source>
        <dbReference type="SAM" id="Phobius"/>
    </source>
</evidence>
<dbReference type="AlphaFoldDB" id="A0A9Q8TXV3"/>
<dbReference type="PANTHER" id="PTHR43685">
    <property type="entry name" value="GLYCOSYLTRANSFERASE"/>
    <property type="match status" value="1"/>
</dbReference>
<keyword evidence="1" id="KW-1133">Transmembrane helix</keyword>
<keyword evidence="1" id="KW-0472">Membrane</keyword>
<name>A0A9Q8TXV3_9GAMM</name>
<protein>
    <submittedName>
        <fullName evidence="3">Glycosyltransferase</fullName>
    </submittedName>
</protein>
<keyword evidence="4" id="KW-1185">Reference proteome</keyword>
<dbReference type="CDD" id="cd00761">
    <property type="entry name" value="Glyco_tranf_GTA_type"/>
    <property type="match status" value="1"/>
</dbReference>
<keyword evidence="1" id="KW-0812">Transmembrane</keyword>
<organism evidence="3 4">
    <name type="scientific">SAR86 cluster bacterium</name>
    <dbReference type="NCBI Taxonomy" id="2030880"/>
    <lineage>
        <taxon>Bacteria</taxon>
        <taxon>Pseudomonadati</taxon>
        <taxon>Pseudomonadota</taxon>
        <taxon>Gammaproteobacteria</taxon>
        <taxon>SAR86 cluster</taxon>
    </lineage>
</organism>
<dbReference type="InterPro" id="IPR029044">
    <property type="entry name" value="Nucleotide-diphossugar_trans"/>
</dbReference>
<dbReference type="Gene3D" id="3.90.550.10">
    <property type="entry name" value="Spore Coat Polysaccharide Biosynthesis Protein SpsA, Chain A"/>
    <property type="match status" value="1"/>
</dbReference>
<reference evidence="3" key="1">
    <citation type="submission" date="2022-05" db="EMBL/GenBank/DDBJ databases">
        <title>Single-amplified genomics reveal most streamlined microbe among free-living bacteria.</title>
        <authorList>
            <person name="Roda-Garcia J."/>
            <person name="Haro-Moreno J.M."/>
            <person name="Rodriguez-Valera F."/>
            <person name="Almagro-Moreno S."/>
            <person name="Lopez-Perez M."/>
        </authorList>
    </citation>
    <scope>NUCLEOTIDE SEQUENCE</scope>
    <source>
        <strain evidence="3">TMED112-D2-2</strain>
    </source>
</reference>
<evidence type="ECO:0000313" key="4">
    <source>
        <dbReference type="Proteomes" id="UP001056381"/>
    </source>
</evidence>
<feature type="transmembrane region" description="Helical" evidence="1">
    <location>
        <begin position="320"/>
        <end position="339"/>
    </location>
</feature>
<dbReference type="InterPro" id="IPR050834">
    <property type="entry name" value="Glycosyltransf_2"/>
</dbReference>
<proteinExistence type="predicted"/>
<feature type="domain" description="Glycosyltransferase 2-like" evidence="2">
    <location>
        <begin position="3"/>
        <end position="158"/>
    </location>
</feature>
<accession>A0A9Q8TXV3</accession>
<dbReference type="Proteomes" id="UP001056381">
    <property type="component" value="Chromosome"/>
</dbReference>
<dbReference type="Pfam" id="PF00535">
    <property type="entry name" value="Glycos_transf_2"/>
    <property type="match status" value="1"/>
</dbReference>
<gene>
    <name evidence="3" type="ORF">M9B40_04295</name>
</gene>
<dbReference type="PANTHER" id="PTHR43685:SF2">
    <property type="entry name" value="GLYCOSYLTRANSFERASE 2-LIKE DOMAIN-CONTAINING PROTEIN"/>
    <property type="match status" value="1"/>
</dbReference>
<feature type="transmembrane region" description="Helical" evidence="1">
    <location>
        <begin position="260"/>
        <end position="278"/>
    </location>
</feature>
<sequence>MISIVIPSRNDDIEVFQKTINAIKKQTVLPKEIIIVDSSTDNSIKNFLQKQKLKLINLIYKKIDGSFAGKSTNIGMSLATQKFIGLLDTKTIPNDTWIEKYIKQLERDNSDLIFGNTKFFSKNRFQKILRILSYGDASHETVPGTIFKRSKFGKKMFFIENVRSSYDIEWRERQKTLLKTSLGNEIEIEYGEFPSSFLDAAKKYFIYSFYTAIVNVQKDAKDLYLSIFIILSALVIPRWNFFLEGWDENPLYIADVTKKYFLSLLVIFLSFLIASRFFPKQVENRLPFITLKYTVFLFIFLSVFNWNAVVADWVEDTVFYIPHITKIFVVLVLVSSVLVRGLFKPVSNKVKLNYLLPFRWLFIGTIGLILDIVKAPGYIIGSLISKFR</sequence>
<feature type="transmembrane region" description="Helical" evidence="1">
    <location>
        <begin position="223"/>
        <end position="240"/>
    </location>
</feature>